<feature type="region of interest" description="Disordered" evidence="1">
    <location>
        <begin position="315"/>
        <end position="342"/>
    </location>
</feature>
<organism evidence="3 4">
    <name type="scientific">Ditylenchus destructor</name>
    <dbReference type="NCBI Taxonomy" id="166010"/>
    <lineage>
        <taxon>Eukaryota</taxon>
        <taxon>Metazoa</taxon>
        <taxon>Ecdysozoa</taxon>
        <taxon>Nematoda</taxon>
        <taxon>Chromadorea</taxon>
        <taxon>Rhabditida</taxon>
        <taxon>Tylenchina</taxon>
        <taxon>Tylenchomorpha</taxon>
        <taxon>Sphaerularioidea</taxon>
        <taxon>Anguinidae</taxon>
        <taxon>Anguininae</taxon>
        <taxon>Ditylenchus</taxon>
    </lineage>
</organism>
<dbReference type="EMBL" id="JAKKPZ010000002">
    <property type="protein sequence ID" value="KAI1725637.1"/>
    <property type="molecule type" value="Genomic_DNA"/>
</dbReference>
<name>A0AAD4NE20_9BILA</name>
<feature type="domain" description="DUF5641" evidence="2">
    <location>
        <begin position="248"/>
        <end position="303"/>
    </location>
</feature>
<reference evidence="3" key="1">
    <citation type="submission" date="2022-01" db="EMBL/GenBank/DDBJ databases">
        <title>Genome Sequence Resource for Two Populations of Ditylenchus destructor, the Migratory Endoparasitic Phytonematode.</title>
        <authorList>
            <person name="Zhang H."/>
            <person name="Lin R."/>
            <person name="Xie B."/>
        </authorList>
    </citation>
    <scope>NUCLEOTIDE SEQUENCE</scope>
    <source>
        <strain evidence="3">BazhouSP</strain>
    </source>
</reference>
<dbReference type="InterPro" id="IPR036397">
    <property type="entry name" value="RNaseH_sf"/>
</dbReference>
<dbReference type="PANTHER" id="PTHR47331:SF2">
    <property type="match status" value="1"/>
</dbReference>
<dbReference type="PANTHER" id="PTHR47331">
    <property type="entry name" value="PHD-TYPE DOMAIN-CONTAINING PROTEIN"/>
    <property type="match status" value="1"/>
</dbReference>
<evidence type="ECO:0000313" key="3">
    <source>
        <dbReference type="EMBL" id="KAI1725637.1"/>
    </source>
</evidence>
<dbReference type="Gene3D" id="3.40.50.300">
    <property type="entry name" value="P-loop containing nucleotide triphosphate hydrolases"/>
    <property type="match status" value="1"/>
</dbReference>
<dbReference type="Gene3D" id="3.30.420.10">
    <property type="entry name" value="Ribonuclease H-like superfamily/Ribonuclease H"/>
    <property type="match status" value="1"/>
</dbReference>
<dbReference type="InterPro" id="IPR040676">
    <property type="entry name" value="DUF5641"/>
</dbReference>
<dbReference type="InterPro" id="IPR027417">
    <property type="entry name" value="P-loop_NTPase"/>
</dbReference>
<comment type="caution">
    <text evidence="3">The sequence shown here is derived from an EMBL/GenBank/DDBJ whole genome shotgun (WGS) entry which is preliminary data.</text>
</comment>
<proteinExistence type="predicted"/>
<dbReference type="AlphaFoldDB" id="A0AAD4NE20"/>
<feature type="compositionally biased region" description="Pro residues" evidence="1">
    <location>
        <begin position="317"/>
        <end position="328"/>
    </location>
</feature>
<evidence type="ECO:0000256" key="1">
    <source>
        <dbReference type="SAM" id="MobiDB-lite"/>
    </source>
</evidence>
<dbReference type="GO" id="GO:0003676">
    <property type="term" value="F:nucleic acid binding"/>
    <property type="evidence" value="ECO:0007669"/>
    <property type="project" value="InterPro"/>
</dbReference>
<evidence type="ECO:0000313" key="4">
    <source>
        <dbReference type="Proteomes" id="UP001201812"/>
    </source>
</evidence>
<dbReference type="Pfam" id="PF18701">
    <property type="entry name" value="DUF5641"/>
    <property type="match status" value="1"/>
</dbReference>
<sequence>MPPPDTSETFEDEPTSSTVMAITVQEPVPKLFNAERFSSWNTLVRTAMTAMRFLKHRVNIDANSALMQKRKWLSITSEGPFTAEDYKLATLILLQLHQREKSISDHETANLKFFKDEDGLIRLRSRMGNADWTEDSIHPILLWKDTHLETLSQTQKDPYFTEHEIYWKFIPELAPWFGSTYERLVAIAKDAFRKTVCKNVLTFDELQTFVSEVEASMNHRPLTYVTTDADGILPLRPIDFIQPKALVLLEGEVVLLHDNLRPKNLWKMGRITEVFETPNGIRTAKVLMGKDSILTRPVNKLYSLEVSDYSVREVEPPLVPDPADPAPDPMEASDPTDDTAPRYHLRVNPKKKALFTAPVILLFGPTGSGKTSIVTTILNYLYDVKREHEFRLCMQIPKDLQPTPGLTAYTFNNTIYPFRITIVDTPGVPEIDGYNETSKLIQTWFQKELYENGKFRLDAMGIVLTCMQEELGIPFTRELTAVQKLFGEDLKSNVMPLITSAEVLPQPVAIRSLVMAKVNFLEYYKIENASFLPLKSGGNALKHSLLHKHTTFALERLFQGVQDLIHPILAVLRNSPQ</sequence>
<accession>A0AAD4NE20</accession>
<evidence type="ECO:0000259" key="2">
    <source>
        <dbReference type="Pfam" id="PF18701"/>
    </source>
</evidence>
<dbReference type="SUPFAM" id="SSF52540">
    <property type="entry name" value="P-loop containing nucleoside triphosphate hydrolases"/>
    <property type="match status" value="1"/>
</dbReference>
<dbReference type="CDD" id="cd00882">
    <property type="entry name" value="Ras_like_GTPase"/>
    <property type="match status" value="1"/>
</dbReference>
<keyword evidence="4" id="KW-1185">Reference proteome</keyword>
<gene>
    <name evidence="3" type="ORF">DdX_02307</name>
</gene>
<dbReference type="Proteomes" id="UP001201812">
    <property type="component" value="Unassembled WGS sequence"/>
</dbReference>
<protein>
    <recommendedName>
        <fullName evidence="2">DUF5641 domain-containing protein</fullName>
    </recommendedName>
</protein>